<evidence type="ECO:0000313" key="13">
    <source>
        <dbReference type="EMBL" id="CAA6814673.1"/>
    </source>
</evidence>
<organism evidence="13">
    <name type="scientific">uncultured Thiotrichaceae bacterium</name>
    <dbReference type="NCBI Taxonomy" id="298394"/>
    <lineage>
        <taxon>Bacteria</taxon>
        <taxon>Pseudomonadati</taxon>
        <taxon>Pseudomonadota</taxon>
        <taxon>Gammaproteobacteria</taxon>
        <taxon>Thiotrichales</taxon>
        <taxon>Thiotrichaceae</taxon>
        <taxon>environmental samples</taxon>
    </lineage>
</organism>
<evidence type="ECO:0000256" key="10">
    <source>
        <dbReference type="ARBA" id="ARBA00023136"/>
    </source>
</evidence>
<accession>A0A6S6T5Y2</accession>
<keyword evidence="8 11" id="KW-1133">Transmembrane helix</keyword>
<feature type="transmembrane region" description="Helical" evidence="11">
    <location>
        <begin position="67"/>
        <end position="86"/>
    </location>
</feature>
<evidence type="ECO:0000256" key="6">
    <source>
        <dbReference type="ARBA" id="ARBA00022692"/>
    </source>
</evidence>
<dbReference type="PANTHER" id="PTHR30413">
    <property type="entry name" value="INNER MEMBRANE TRANSPORT PERMEASE"/>
    <property type="match status" value="1"/>
</dbReference>
<dbReference type="GO" id="GO:0015774">
    <property type="term" value="P:polysaccharide transport"/>
    <property type="evidence" value="ECO:0007669"/>
    <property type="project" value="UniProtKB-KW"/>
</dbReference>
<dbReference type="InterPro" id="IPR047817">
    <property type="entry name" value="ABC2_TM_bact-type"/>
</dbReference>
<sequence>MDYQSIRNALALGVRLFSFDLKERYTGTFFGVLWLVIHPLFMLLVYTFIFGEVLQLRLGVSNSTSQFALYLFTGLLAFNALNEVLVRAPVVLSEHRDLLLNTPLPVWLLPLLPVAVSVVLEGLALLVLLLAIGFHSEIKPLGILFYFCFFIIRIIFSLAGSYIVAVLGVFVRDLRQLMPVLMTVLLFISPVLYPPEVIPDQFLFFYDWNVLAQLIQGYRDALLEGHMNWGRFLVLFFISIACLFLSIFLFRSLMPRVRYVL</sequence>
<dbReference type="GO" id="GO:0140359">
    <property type="term" value="F:ABC-type transporter activity"/>
    <property type="evidence" value="ECO:0007669"/>
    <property type="project" value="InterPro"/>
</dbReference>
<dbReference type="AlphaFoldDB" id="A0A6S6T5Y2"/>
<keyword evidence="9" id="KW-0625">Polysaccharide transport</keyword>
<feature type="transmembrane region" description="Helical" evidence="11">
    <location>
        <begin position="25"/>
        <end position="47"/>
    </location>
</feature>
<evidence type="ECO:0000256" key="1">
    <source>
        <dbReference type="ARBA" id="ARBA00004651"/>
    </source>
</evidence>
<evidence type="ECO:0000256" key="7">
    <source>
        <dbReference type="ARBA" id="ARBA00022903"/>
    </source>
</evidence>
<comment type="similarity">
    <text evidence="2 11">Belongs to the ABC-2 integral membrane protein family.</text>
</comment>
<feature type="transmembrane region" description="Helical" evidence="11">
    <location>
        <begin position="229"/>
        <end position="250"/>
    </location>
</feature>
<dbReference type="PRINTS" id="PR00164">
    <property type="entry name" value="ABC2TRNSPORT"/>
</dbReference>
<dbReference type="GO" id="GO:0043190">
    <property type="term" value="C:ATP-binding cassette (ABC) transporter complex"/>
    <property type="evidence" value="ECO:0007669"/>
    <property type="project" value="InterPro"/>
</dbReference>
<feature type="transmembrane region" description="Helical" evidence="11">
    <location>
        <begin position="144"/>
        <end position="170"/>
    </location>
</feature>
<keyword evidence="7" id="KW-0972">Capsule biogenesis/degradation</keyword>
<keyword evidence="4 11" id="KW-1003">Cell membrane</keyword>
<dbReference type="PANTHER" id="PTHR30413:SF10">
    <property type="entry name" value="CAPSULE POLYSACCHARIDE EXPORT INNER-MEMBRANE PROTEIN CTRC"/>
    <property type="match status" value="1"/>
</dbReference>
<evidence type="ECO:0000256" key="11">
    <source>
        <dbReference type="RuleBase" id="RU361157"/>
    </source>
</evidence>
<feature type="transmembrane region" description="Helical" evidence="11">
    <location>
        <begin position="107"/>
        <end position="132"/>
    </location>
</feature>
<comment type="subcellular location">
    <subcellularLocation>
        <location evidence="11">Cell inner membrane</location>
        <topology evidence="11">Multi-pass membrane protein</topology>
    </subcellularLocation>
    <subcellularLocation>
        <location evidence="1">Cell membrane</location>
        <topology evidence="1">Multi-pass membrane protein</topology>
    </subcellularLocation>
</comment>
<keyword evidence="5" id="KW-0762">Sugar transport</keyword>
<dbReference type="InterPro" id="IPR000412">
    <property type="entry name" value="ABC_2_transport"/>
</dbReference>
<evidence type="ECO:0000256" key="3">
    <source>
        <dbReference type="ARBA" id="ARBA00022448"/>
    </source>
</evidence>
<protein>
    <recommendedName>
        <fullName evidence="11">Transport permease protein</fullName>
    </recommendedName>
</protein>
<dbReference type="InterPro" id="IPR013525">
    <property type="entry name" value="ABC2_TM"/>
</dbReference>
<evidence type="ECO:0000256" key="4">
    <source>
        <dbReference type="ARBA" id="ARBA00022475"/>
    </source>
</evidence>
<feature type="transmembrane region" description="Helical" evidence="11">
    <location>
        <begin position="177"/>
        <end position="193"/>
    </location>
</feature>
<dbReference type="EMBL" id="CACVAT010000234">
    <property type="protein sequence ID" value="CAA6814673.1"/>
    <property type="molecule type" value="Genomic_DNA"/>
</dbReference>
<name>A0A6S6T5Y2_9GAMM</name>
<evidence type="ECO:0000256" key="2">
    <source>
        <dbReference type="ARBA" id="ARBA00007783"/>
    </source>
</evidence>
<evidence type="ECO:0000256" key="9">
    <source>
        <dbReference type="ARBA" id="ARBA00023047"/>
    </source>
</evidence>
<proteinExistence type="inferred from homology"/>
<reference evidence="13" key="1">
    <citation type="submission" date="2020-01" db="EMBL/GenBank/DDBJ databases">
        <authorList>
            <person name="Meier V. D."/>
            <person name="Meier V D."/>
        </authorList>
    </citation>
    <scope>NUCLEOTIDE SEQUENCE</scope>
    <source>
        <strain evidence="13">HLG_WM_MAG_09</strain>
    </source>
</reference>
<dbReference type="GO" id="GO:0015920">
    <property type="term" value="P:lipopolysaccharide transport"/>
    <property type="evidence" value="ECO:0007669"/>
    <property type="project" value="TreeGrafter"/>
</dbReference>
<dbReference type="PROSITE" id="PS51012">
    <property type="entry name" value="ABC_TM2"/>
    <property type="match status" value="1"/>
</dbReference>
<dbReference type="Pfam" id="PF01061">
    <property type="entry name" value="ABC2_membrane"/>
    <property type="match status" value="1"/>
</dbReference>
<evidence type="ECO:0000256" key="5">
    <source>
        <dbReference type="ARBA" id="ARBA00022597"/>
    </source>
</evidence>
<feature type="domain" description="ABC transmembrane type-2" evidence="12">
    <location>
        <begin position="30"/>
        <end position="253"/>
    </location>
</feature>
<gene>
    <name evidence="13" type="ORF">HELGO_WM13710</name>
</gene>
<keyword evidence="3 11" id="KW-0813">Transport</keyword>
<keyword evidence="10 11" id="KW-0472">Membrane</keyword>
<evidence type="ECO:0000256" key="8">
    <source>
        <dbReference type="ARBA" id="ARBA00022989"/>
    </source>
</evidence>
<keyword evidence="6 11" id="KW-0812">Transmembrane</keyword>
<evidence type="ECO:0000259" key="12">
    <source>
        <dbReference type="PROSITE" id="PS51012"/>
    </source>
</evidence>